<sequence>MAVELLFLPALITHTNQQAEQLWLTLIRMPVTFIVLGVGLLNQPRVCVARM</sequence>
<accession>J3VRU0</accession>
<proteinExistence type="predicted"/>
<name>J3VRU0_9ENTR</name>
<keyword evidence="3" id="KW-1185">Reference proteome</keyword>
<keyword evidence="1" id="KW-0812">Transmembrane</keyword>
<keyword evidence="1" id="KW-0472">Membrane</keyword>
<dbReference type="RefSeq" id="WP_014887989.1">
    <property type="nucleotide sequence ID" value="NC_018419.1"/>
</dbReference>
<feature type="transmembrane region" description="Helical" evidence="1">
    <location>
        <begin position="22"/>
        <end position="41"/>
    </location>
</feature>
<evidence type="ECO:0000313" key="3">
    <source>
        <dbReference type="Proteomes" id="UP000003936"/>
    </source>
</evidence>
<protein>
    <submittedName>
        <fullName evidence="2">Uncharacterized protein</fullName>
    </submittedName>
</protein>
<dbReference type="EMBL" id="CP003546">
    <property type="protein sequence ID" value="AFP84691.1"/>
    <property type="molecule type" value="Genomic_DNA"/>
</dbReference>
<organism evidence="2 3">
    <name type="scientific">secondary endosymbiont of Ctenarytaina eucalypti</name>
    <dbReference type="NCBI Taxonomy" id="1199245"/>
    <lineage>
        <taxon>Bacteria</taxon>
        <taxon>Pseudomonadati</taxon>
        <taxon>Pseudomonadota</taxon>
        <taxon>Gammaproteobacteria</taxon>
        <taxon>Enterobacterales</taxon>
        <taxon>Enterobacteriaceae</taxon>
        <taxon>aphid secondary symbionts</taxon>
    </lineage>
</organism>
<dbReference type="HOGENOM" id="CLU_3103687_0_0_6"/>
<reference evidence="2 3" key="1">
    <citation type="journal article" date="2012" name="Mol. Biol. Evol.">
        <title>Genome reduction and co-evolution between the primary and secondary bacterial symbionts of psyllids.</title>
        <authorList>
            <person name="Sloan D.B."/>
            <person name="Moran N.A."/>
        </authorList>
    </citation>
    <scope>NUCLEOTIDE SEQUENCE [LARGE SCALE GENOMIC DNA]</scope>
    <source>
        <strain evidence="2">Ceuc_S</strain>
    </source>
</reference>
<dbReference type="PATRIC" id="fig|1199245.3.peg.355"/>
<dbReference type="AlphaFoldDB" id="J3VRU0"/>
<dbReference type="Proteomes" id="UP000003936">
    <property type="component" value="Chromosome"/>
</dbReference>
<keyword evidence="1" id="KW-1133">Transmembrane helix</keyword>
<dbReference type="KEGG" id="sect:A359_02950"/>
<evidence type="ECO:0000313" key="2">
    <source>
        <dbReference type="EMBL" id="AFP84691.1"/>
    </source>
</evidence>
<evidence type="ECO:0000256" key="1">
    <source>
        <dbReference type="SAM" id="Phobius"/>
    </source>
</evidence>
<gene>
    <name evidence="2" type="ORF">A359_02950</name>
</gene>